<organism evidence="1 2">
    <name type="scientific">Mycobacterium phage Paito</name>
    <dbReference type="NCBI Taxonomy" id="2315544"/>
    <lineage>
        <taxon>Viruses</taxon>
        <taxon>Duplodnaviria</taxon>
        <taxon>Heunggongvirae</taxon>
        <taxon>Uroviricota</taxon>
        <taxon>Caudoviricetes</taxon>
        <taxon>Gclasvirinae</taxon>
        <taxon>Liefievirus</taxon>
        <taxon>Liefievirus paito</taxon>
    </lineage>
</organism>
<keyword evidence="2" id="KW-1185">Reference proteome</keyword>
<evidence type="ECO:0000313" key="2">
    <source>
        <dbReference type="Proteomes" id="UP000271313"/>
    </source>
</evidence>
<evidence type="ECO:0000313" key="1">
    <source>
        <dbReference type="EMBL" id="AYD84626.1"/>
    </source>
</evidence>
<reference evidence="1" key="1">
    <citation type="submission" date="2018-08" db="EMBL/GenBank/DDBJ databases">
        <authorList>
            <person name="Quesada-Gordillo A."/>
            <person name="Cotto-Pereira A.M."/>
            <person name="Cruz-Lopez C.D."/>
            <person name="Cruz-Ortiz M.A."/>
            <person name="Cruz-Ortiz J.C."/>
            <person name="Davila-Benitez J."/>
            <person name="Deleon-Ruiz I.N."/>
            <person name="Delgado-Rivera C.M."/>
            <person name="Desarden-Rivera Y.C."/>
            <person name="Diaz-Mejia R.M."/>
            <person name="Diaz-Ramos D."/>
            <person name="Estrada-Lozada M."/>
            <person name="Estrada-Mojica S."/>
            <person name="Etienne-Gonzalez P."/>
            <person name="Figueroa-Gomez L."/>
            <person name="Flores-Roque G."/>
            <person name="Gomez-Rosado J.O."/>
            <person name="Gonzalez-Garcia E.M."/>
            <person name="Gonzalez-Leon M.A."/>
            <person name="Gonzalez-Rodriguez J."/>
            <person name="Gonzalez-Santos L.I."/>
            <person name="Goveo-Rivera I.A."/>
            <person name="Gutierrez-Silva J.C."/>
            <person name="Issa-Mahmud S."/>
            <person name="Lopez-Llera J.N."/>
            <person name="Marrero-Visalden G."/>
            <person name="Muyet-Blasini E."/>
            <person name="Ortiz-Torres X.D."/>
            <person name="Palacios-Vallejo J.G."/>
            <person name="Pichardo-Gonzalez P.A."/>
            <person name="Pou-Acosta P.M."/>
            <person name="Rodriguez-Colon F."/>
            <person name="Roig-Laboy C.J."/>
            <person name="Santiago-Mendez J."/>
            <person name="Velez-Velazquez R.M."/>
            <person name="Fernandez-Martinez M."/>
            <person name="Rubin M."/>
            <person name="Vazquez E."/>
            <person name="Garlena R.A."/>
            <person name="Russell D.A."/>
            <person name="Pope W.H."/>
            <person name="Jacobs-Sera D."/>
            <person name="Hatfull G.F."/>
        </authorList>
    </citation>
    <scope>NUCLEOTIDE SEQUENCE</scope>
</reference>
<proteinExistence type="predicted"/>
<dbReference type="Proteomes" id="UP000271313">
    <property type="component" value="Segment"/>
</dbReference>
<sequence length="79" mass="8720">MTAIIARPGNDGRLWPGYAVRFCPVCAQEVATHREPVQDDRKELVVYHDHWDTIGKPCRMGGKRAAIRAVAFTSKVGAA</sequence>
<accession>A0A386KHA8</accession>
<name>A0A386KHA8_9CAUD</name>
<dbReference type="KEGG" id="vg:63925743"/>
<dbReference type="RefSeq" id="YP_010051258.1">
    <property type="nucleotide sequence ID" value="NC_054439.1"/>
</dbReference>
<dbReference type="GeneID" id="63925743"/>
<dbReference type="EMBL" id="MH779514">
    <property type="protein sequence ID" value="AYD84626.1"/>
    <property type="molecule type" value="Genomic_DNA"/>
</dbReference>
<gene>
    <name evidence="1" type="primary">41</name>
    <name evidence="1" type="ORF">SEA_PAITO_41</name>
</gene>
<protein>
    <submittedName>
        <fullName evidence="1">Uncharacterized protein</fullName>
    </submittedName>
</protein>